<protein>
    <submittedName>
        <fullName evidence="1 3">Uncharacterized protein</fullName>
    </submittedName>
</protein>
<keyword evidence="2" id="KW-1185">Reference proteome</keyword>
<sequence length="145" mass="17120">MNDKEQSLKHDNRWNISSLFKLNTPPLTFLTSTIHTKSDRYLPETLITNFPHFDRRHKTNPNYHVPPRIESCNHIYIPSAVNHMLIPDRAAKYKFANFMAWREHESAMRLIGTRIKRADYSGRVRYYQIIACGMIPEDLSEPMCK</sequence>
<gene>
    <name evidence="1" type="ORF">OFLC_LOCUS4067</name>
</gene>
<reference evidence="1 2" key="2">
    <citation type="submission" date="2018-11" db="EMBL/GenBank/DDBJ databases">
        <authorList>
            <consortium name="Pathogen Informatics"/>
        </authorList>
    </citation>
    <scope>NUCLEOTIDE SEQUENCE [LARGE SCALE GENOMIC DNA]</scope>
</reference>
<evidence type="ECO:0000313" key="2">
    <source>
        <dbReference type="Proteomes" id="UP000267606"/>
    </source>
</evidence>
<name>A0A183H9A5_9BILA</name>
<dbReference type="EMBL" id="UZAJ01002948">
    <property type="protein sequence ID" value="VDO38755.1"/>
    <property type="molecule type" value="Genomic_DNA"/>
</dbReference>
<dbReference type="Proteomes" id="UP000267606">
    <property type="component" value="Unassembled WGS sequence"/>
</dbReference>
<evidence type="ECO:0000313" key="1">
    <source>
        <dbReference type="EMBL" id="VDO38755.1"/>
    </source>
</evidence>
<proteinExistence type="predicted"/>
<dbReference type="WBParaSite" id="OFLC_0000406601-mRNA-1">
    <property type="protein sequence ID" value="OFLC_0000406601-mRNA-1"/>
    <property type="gene ID" value="OFLC_0000406601"/>
</dbReference>
<organism evidence="3">
    <name type="scientific">Onchocerca flexuosa</name>
    <dbReference type="NCBI Taxonomy" id="387005"/>
    <lineage>
        <taxon>Eukaryota</taxon>
        <taxon>Metazoa</taxon>
        <taxon>Ecdysozoa</taxon>
        <taxon>Nematoda</taxon>
        <taxon>Chromadorea</taxon>
        <taxon>Rhabditida</taxon>
        <taxon>Spirurina</taxon>
        <taxon>Spiruromorpha</taxon>
        <taxon>Filarioidea</taxon>
        <taxon>Onchocercidae</taxon>
        <taxon>Onchocerca</taxon>
    </lineage>
</organism>
<accession>A0A183H9A5</accession>
<dbReference type="AlphaFoldDB" id="A0A183H9A5"/>
<evidence type="ECO:0000313" key="3">
    <source>
        <dbReference type="WBParaSite" id="OFLC_0000406601-mRNA-1"/>
    </source>
</evidence>
<reference evidence="3" key="1">
    <citation type="submission" date="2016-06" db="UniProtKB">
        <authorList>
            <consortium name="WormBaseParasite"/>
        </authorList>
    </citation>
    <scope>IDENTIFICATION</scope>
</reference>